<dbReference type="GO" id="GO:0015628">
    <property type="term" value="P:protein secretion by the type II secretion system"/>
    <property type="evidence" value="ECO:0007669"/>
    <property type="project" value="TreeGrafter"/>
</dbReference>
<protein>
    <submittedName>
        <fullName evidence="2">DNA uptake protein ComE</fullName>
    </submittedName>
</protein>
<dbReference type="EMBL" id="DF968182">
    <property type="protein sequence ID" value="GAP43054.1"/>
    <property type="molecule type" value="Genomic_DNA"/>
</dbReference>
<evidence type="ECO:0000313" key="2">
    <source>
        <dbReference type="EMBL" id="GAP43054.1"/>
    </source>
</evidence>
<feature type="transmembrane region" description="Helical" evidence="1">
    <location>
        <begin position="18"/>
        <end position="37"/>
    </location>
</feature>
<dbReference type="SUPFAM" id="SSF47781">
    <property type="entry name" value="RuvA domain 2-like"/>
    <property type="match status" value="3"/>
</dbReference>
<dbReference type="Pfam" id="PF12836">
    <property type="entry name" value="HHH_3"/>
    <property type="match status" value="2"/>
</dbReference>
<gene>
    <name evidence="2" type="ORF">TBC1_111196</name>
</gene>
<keyword evidence="3" id="KW-1185">Reference proteome</keyword>
<keyword evidence="1" id="KW-0472">Membrane</keyword>
<dbReference type="OrthoDB" id="981124at2"/>
<reference evidence="2" key="1">
    <citation type="journal article" date="2015" name="Genome Announc.">
        <title>Draft Genome Sequence of Bacteroidales Strain TBC1, a Novel Isolate from a Methanogenic Wastewater Treatment System.</title>
        <authorList>
            <person name="Tourlousse D.M."/>
            <person name="Matsuura N."/>
            <person name="Sun L."/>
            <person name="Toyonaga M."/>
            <person name="Kuroda K."/>
            <person name="Ohashi A."/>
            <person name="Cruz R."/>
            <person name="Yamaguchi T."/>
            <person name="Sekiguchi Y."/>
        </authorList>
    </citation>
    <scope>NUCLEOTIDE SEQUENCE [LARGE SCALE GENOMIC DNA]</scope>
    <source>
        <strain evidence="2">TBC1</strain>
    </source>
</reference>
<dbReference type="InterPro" id="IPR010994">
    <property type="entry name" value="RuvA_2-like"/>
</dbReference>
<evidence type="ECO:0000313" key="3">
    <source>
        <dbReference type="Proteomes" id="UP000053091"/>
    </source>
</evidence>
<organism evidence="2">
    <name type="scientific">Lentimicrobium saccharophilum</name>
    <dbReference type="NCBI Taxonomy" id="1678841"/>
    <lineage>
        <taxon>Bacteria</taxon>
        <taxon>Pseudomonadati</taxon>
        <taxon>Bacteroidota</taxon>
        <taxon>Bacteroidia</taxon>
        <taxon>Bacteroidales</taxon>
        <taxon>Lentimicrobiaceae</taxon>
        <taxon>Lentimicrobium</taxon>
    </lineage>
</organism>
<keyword evidence="1" id="KW-1133">Transmembrane helix</keyword>
<dbReference type="Gene3D" id="1.10.150.320">
    <property type="entry name" value="Photosystem II 12 kDa extrinsic protein"/>
    <property type="match status" value="1"/>
</dbReference>
<dbReference type="PANTHER" id="PTHR21180">
    <property type="entry name" value="ENDONUCLEASE/EXONUCLEASE/PHOSPHATASE FAMILY DOMAIN-CONTAINING PROTEIN 1"/>
    <property type="match status" value="1"/>
</dbReference>
<keyword evidence="1" id="KW-0812">Transmembrane</keyword>
<dbReference type="STRING" id="1678841.TBC1_111196"/>
<dbReference type="PANTHER" id="PTHR21180:SF32">
    <property type="entry name" value="ENDONUCLEASE_EXONUCLEASE_PHOSPHATASE FAMILY DOMAIN-CONTAINING PROTEIN 1"/>
    <property type="match status" value="1"/>
</dbReference>
<dbReference type="GO" id="GO:0015627">
    <property type="term" value="C:type II protein secretion system complex"/>
    <property type="evidence" value="ECO:0007669"/>
    <property type="project" value="TreeGrafter"/>
</dbReference>
<dbReference type="RefSeq" id="WP_062039750.1">
    <property type="nucleotide sequence ID" value="NZ_DF968182.1"/>
</dbReference>
<proteinExistence type="predicted"/>
<dbReference type="Proteomes" id="UP000053091">
    <property type="component" value="Unassembled WGS sequence"/>
</dbReference>
<evidence type="ECO:0000256" key="1">
    <source>
        <dbReference type="SAM" id="Phobius"/>
    </source>
</evidence>
<dbReference type="AlphaFoldDB" id="A0A0S7BZ03"/>
<sequence>MNNRLKEYFHFGKSERNAILIVILLVVILVLVPRIYIKYRTPEPFSDGSFAAEIDAFLKQEASVAQADQHSFDFTRPDRSALRDRFHPFDFDPNTLDQAGWVRLGFTEKQAGSILKFREKGGRFFKKEDLRKLYAVNDEIYALLEPFVRIESASSPAPGSENQPERSYPLNRFADEHTELNSSDSAGLVKVRGIGPAFARRIIRYREKLGGYSDARQLLEVYGMDSIRFSQISKGVFADASLIRKVNINTATMDELRAHPYIDYYIAKAIIDKRIRKGSYASPDELLEIPLIYEDLYIKLRPYLTVN</sequence>
<accession>A0A0S7BZ03</accession>
<name>A0A0S7BZ03_9BACT</name>
<dbReference type="InterPro" id="IPR051675">
    <property type="entry name" value="Endo/Exo/Phosphatase_dom_1"/>
</dbReference>
<dbReference type="Gene3D" id="1.10.150.310">
    <property type="entry name" value="Tex RuvX-like domain-like"/>
    <property type="match status" value="2"/>
</dbReference>